<dbReference type="SUPFAM" id="SSF56112">
    <property type="entry name" value="Protein kinase-like (PK-like)"/>
    <property type="match status" value="1"/>
</dbReference>
<accession>E4XWC9</accession>
<dbReference type="GO" id="GO:0004672">
    <property type="term" value="F:protein kinase activity"/>
    <property type="evidence" value="ECO:0007669"/>
    <property type="project" value="InterPro"/>
</dbReference>
<feature type="domain" description="Protein kinase" evidence="2">
    <location>
        <begin position="1"/>
        <end position="268"/>
    </location>
</feature>
<dbReference type="GO" id="GO:0005634">
    <property type="term" value="C:nucleus"/>
    <property type="evidence" value="ECO:0007669"/>
    <property type="project" value="TreeGrafter"/>
</dbReference>
<dbReference type="PROSITE" id="PS50011">
    <property type="entry name" value="PROTEIN_KINASE_DOM"/>
    <property type="match status" value="1"/>
</dbReference>
<dbReference type="AlphaFoldDB" id="E4XWC9"/>
<dbReference type="InterPro" id="IPR000719">
    <property type="entry name" value="Prot_kinase_dom"/>
</dbReference>
<dbReference type="InParanoid" id="E4XWC9"/>
<organism evidence="3">
    <name type="scientific">Oikopleura dioica</name>
    <name type="common">Tunicate</name>
    <dbReference type="NCBI Taxonomy" id="34765"/>
    <lineage>
        <taxon>Eukaryota</taxon>
        <taxon>Metazoa</taxon>
        <taxon>Chordata</taxon>
        <taxon>Tunicata</taxon>
        <taxon>Appendicularia</taxon>
        <taxon>Copelata</taxon>
        <taxon>Oikopleuridae</taxon>
        <taxon>Oikopleura</taxon>
    </lineage>
</organism>
<dbReference type="EMBL" id="FN653240">
    <property type="protein sequence ID" value="CBY13984.1"/>
    <property type="molecule type" value="Genomic_DNA"/>
</dbReference>
<dbReference type="SMART" id="SM00220">
    <property type="entry name" value="S_TKc"/>
    <property type="match status" value="1"/>
</dbReference>
<dbReference type="Pfam" id="PF00069">
    <property type="entry name" value="Pkinase"/>
    <property type="match status" value="1"/>
</dbReference>
<dbReference type="InterPro" id="IPR011009">
    <property type="entry name" value="Kinase-like_dom_sf"/>
</dbReference>
<dbReference type="Proteomes" id="UP000001307">
    <property type="component" value="Unassembled WGS sequence"/>
</dbReference>
<evidence type="ECO:0000256" key="1">
    <source>
        <dbReference type="SAM" id="Coils"/>
    </source>
</evidence>
<gene>
    <name evidence="3" type="ORF">GSOID_T00006945001</name>
</gene>
<keyword evidence="4" id="KW-1185">Reference proteome</keyword>
<dbReference type="InterPro" id="IPR008271">
    <property type="entry name" value="Ser/Thr_kinase_AS"/>
</dbReference>
<protein>
    <recommendedName>
        <fullName evidence="2">Protein kinase domain-containing protein</fullName>
    </recommendedName>
</protein>
<dbReference type="OrthoDB" id="6045195at2759"/>
<proteinExistence type="predicted"/>
<dbReference type="GO" id="GO:0005524">
    <property type="term" value="F:ATP binding"/>
    <property type="evidence" value="ECO:0007669"/>
    <property type="project" value="InterPro"/>
</dbReference>
<keyword evidence="1" id="KW-0175">Coiled coil</keyword>
<feature type="coiled-coil region" evidence="1">
    <location>
        <begin position="298"/>
        <end position="325"/>
    </location>
</feature>
<name>E4XWC9_OIKDI</name>
<evidence type="ECO:0000259" key="2">
    <source>
        <dbReference type="PROSITE" id="PS50011"/>
    </source>
</evidence>
<dbReference type="PANTHER" id="PTHR24345">
    <property type="entry name" value="SERINE/THREONINE-PROTEIN KINASE PLK"/>
    <property type="match status" value="1"/>
</dbReference>
<sequence length="479" mass="55392">MAISAGRYNFLRNLQEDTTNIHKLFWLVKDPNDNNELVLKSAVNKANTKVEYEIMIKLDHKNIIKVIDCVTFTHAGCEYFGISMKFMRNGDLEKFIISKKNEIPLNWTQNDALRLIVQFIAGLSYLHEREIIHRDLKPSNIFLGPESELVIGDFGISDSLQTTRMTRVVGTDNYLPPEAIEEQEEETLSFSRDIWGCGVVIYMISYLKHPFTVASRRKTIDNICEVLVKIHENENRFIKCDGLIRICLQKAPENRVPNGSILSKNRSIENLIYQLKSGIPPSQFNFSENIADVLQSVNAKLLRDISQLRKSHEETTKELQEIKTTKIYSLEGQLNGLDFYFGNDKYTTRNVIMKSRENTSFSIRSIFKAVDLGLRRINLKFYWNNGVDSVYKKWRVRSPARQKKNGEYEDWELAISNSERRIKFRTTAENIRPENGEVSLKVEGIESISRNGPYGEEAIVTCKFNISGGYIRWNIEFLE</sequence>
<reference evidence="3" key="1">
    <citation type="journal article" date="2010" name="Science">
        <title>Plasticity of animal genome architecture unmasked by rapid evolution of a pelagic tunicate.</title>
        <authorList>
            <person name="Denoeud F."/>
            <person name="Henriet S."/>
            <person name="Mungpakdee S."/>
            <person name="Aury J.M."/>
            <person name="Da Silva C."/>
            <person name="Brinkmann H."/>
            <person name="Mikhaleva J."/>
            <person name="Olsen L.C."/>
            <person name="Jubin C."/>
            <person name="Canestro C."/>
            <person name="Bouquet J.M."/>
            <person name="Danks G."/>
            <person name="Poulain J."/>
            <person name="Campsteijn C."/>
            <person name="Adamski M."/>
            <person name="Cross I."/>
            <person name="Yadetie F."/>
            <person name="Muffato M."/>
            <person name="Louis A."/>
            <person name="Butcher S."/>
            <person name="Tsagkogeorga G."/>
            <person name="Konrad A."/>
            <person name="Singh S."/>
            <person name="Jensen M.F."/>
            <person name="Cong E.H."/>
            <person name="Eikeseth-Otteraa H."/>
            <person name="Noel B."/>
            <person name="Anthouard V."/>
            <person name="Porcel B.M."/>
            <person name="Kachouri-Lafond R."/>
            <person name="Nishino A."/>
            <person name="Ugolini M."/>
            <person name="Chourrout P."/>
            <person name="Nishida H."/>
            <person name="Aasland R."/>
            <person name="Huzurbazar S."/>
            <person name="Westhof E."/>
            <person name="Delsuc F."/>
            <person name="Lehrach H."/>
            <person name="Reinhardt R."/>
            <person name="Weissenbach J."/>
            <person name="Roy S.W."/>
            <person name="Artiguenave F."/>
            <person name="Postlethwait J.H."/>
            <person name="Manak J.R."/>
            <person name="Thompson E.M."/>
            <person name="Jaillon O."/>
            <person name="Du Pasquier L."/>
            <person name="Boudinot P."/>
            <person name="Liberles D.A."/>
            <person name="Volff J.N."/>
            <person name="Philippe H."/>
            <person name="Lenhard B."/>
            <person name="Roest Crollius H."/>
            <person name="Wincker P."/>
            <person name="Chourrout D."/>
        </authorList>
    </citation>
    <scope>NUCLEOTIDE SEQUENCE [LARGE SCALE GENOMIC DNA]</scope>
</reference>
<evidence type="ECO:0000313" key="4">
    <source>
        <dbReference type="Proteomes" id="UP000001307"/>
    </source>
</evidence>
<dbReference type="PROSITE" id="PS00108">
    <property type="entry name" value="PROTEIN_KINASE_ST"/>
    <property type="match status" value="1"/>
</dbReference>
<evidence type="ECO:0000313" key="3">
    <source>
        <dbReference type="EMBL" id="CBY13984.1"/>
    </source>
</evidence>
<dbReference type="Gene3D" id="1.10.510.10">
    <property type="entry name" value="Transferase(Phosphotransferase) domain 1"/>
    <property type="match status" value="1"/>
</dbReference>